<evidence type="ECO:0000256" key="3">
    <source>
        <dbReference type="ARBA" id="ARBA00022777"/>
    </source>
</evidence>
<dbReference type="EMBL" id="CAMGYJ010000002">
    <property type="protein sequence ID" value="CAI0379708.1"/>
    <property type="molecule type" value="Genomic_DNA"/>
</dbReference>
<gene>
    <name evidence="7" type="ORF">LITE_LOCUS2362</name>
</gene>
<dbReference type="InterPro" id="IPR008271">
    <property type="entry name" value="Ser/Thr_kinase_AS"/>
</dbReference>
<organism evidence="7 8">
    <name type="scientific">Linum tenue</name>
    <dbReference type="NCBI Taxonomy" id="586396"/>
    <lineage>
        <taxon>Eukaryota</taxon>
        <taxon>Viridiplantae</taxon>
        <taxon>Streptophyta</taxon>
        <taxon>Embryophyta</taxon>
        <taxon>Tracheophyta</taxon>
        <taxon>Spermatophyta</taxon>
        <taxon>Magnoliopsida</taxon>
        <taxon>eudicotyledons</taxon>
        <taxon>Gunneridae</taxon>
        <taxon>Pentapetalae</taxon>
        <taxon>rosids</taxon>
        <taxon>fabids</taxon>
        <taxon>Malpighiales</taxon>
        <taxon>Linaceae</taxon>
        <taxon>Linum</taxon>
    </lineage>
</organism>
<dbReference type="SMART" id="SM00220">
    <property type="entry name" value="S_TKc"/>
    <property type="match status" value="1"/>
</dbReference>
<dbReference type="AlphaFoldDB" id="A0AAV0H3X9"/>
<dbReference type="PROSITE" id="PS50011">
    <property type="entry name" value="PROTEIN_KINASE_DOM"/>
    <property type="match status" value="1"/>
</dbReference>
<keyword evidence="2 5" id="KW-0547">Nucleotide-binding</keyword>
<dbReference type="PANTHER" id="PTHR48011:SF76">
    <property type="entry name" value="MITOGEN-ACTIVATED PROTEIN KINASE KINASE KINASE 15"/>
    <property type="match status" value="1"/>
</dbReference>
<evidence type="ECO:0000259" key="6">
    <source>
        <dbReference type="PROSITE" id="PS50011"/>
    </source>
</evidence>
<keyword evidence="1" id="KW-0808">Transferase</keyword>
<dbReference type="GO" id="GO:0004672">
    <property type="term" value="F:protein kinase activity"/>
    <property type="evidence" value="ECO:0007669"/>
    <property type="project" value="InterPro"/>
</dbReference>
<dbReference type="PROSITE" id="PS00107">
    <property type="entry name" value="PROTEIN_KINASE_ATP"/>
    <property type="match status" value="1"/>
</dbReference>
<dbReference type="InterPro" id="IPR011009">
    <property type="entry name" value="Kinase-like_dom_sf"/>
</dbReference>
<feature type="domain" description="Protein kinase" evidence="6">
    <location>
        <begin position="3"/>
        <end position="259"/>
    </location>
</feature>
<evidence type="ECO:0000256" key="2">
    <source>
        <dbReference type="ARBA" id="ARBA00022741"/>
    </source>
</evidence>
<feature type="binding site" evidence="5">
    <location>
        <position position="33"/>
    </location>
    <ligand>
        <name>ATP</name>
        <dbReference type="ChEBI" id="CHEBI:30616"/>
    </ligand>
</feature>
<dbReference type="InterPro" id="IPR000719">
    <property type="entry name" value="Prot_kinase_dom"/>
</dbReference>
<dbReference type="PROSITE" id="PS00108">
    <property type="entry name" value="PROTEIN_KINASE_ST"/>
    <property type="match status" value="1"/>
</dbReference>
<evidence type="ECO:0000256" key="5">
    <source>
        <dbReference type="PROSITE-ProRule" id="PRU10141"/>
    </source>
</evidence>
<evidence type="ECO:0000313" key="8">
    <source>
        <dbReference type="Proteomes" id="UP001154282"/>
    </source>
</evidence>
<dbReference type="Proteomes" id="UP001154282">
    <property type="component" value="Unassembled WGS sequence"/>
</dbReference>
<sequence length="519" mass="56623">MEWSRGPVIGRGSTATVSLATSAAASGQLFALKSAELSRSLFLQREQSILSNLSCPYIVKYVGSGVSDENRTPIYNLCMEYAAGGTLSDVIRRRGGRMGEAEIGAVVLRVLKGLEYLHGKGLVHCDIKAQNVLVDEVEGAIIGDFGCSKFVVEGGEGVVGFSGTPAFMAPEVARGEEQGFAADVWAVGCTVIEMATGRNPWAEFGDDPVSALYRIGFSNEAPEVPSWLSEEAADFVAKCLMKNPRERWSAKELLDHPFLHESELDLSVDEFKKEAGTSSPSCVLDQGFWDSLDGGLDSPQNLTIDEVRCSRIPPGDRIKSLISGFSSASNFSDWSSEEEGDWITVRSNESEETDGMFLDDESSVEEQDAASPFWDTAILNLDQGGEFGRSDSDEESPPAAGLDFDSIENVVVAISSRGDDYDGFVVVKEVDENSNINDTSDSLKKYCLLDPSLPLTCIISFPVRTNQANSCKEDKPNMPNFGIVLCFGRNRGIPLLCHFEHNHRLTTIFNSIKELRYFL</sequence>
<dbReference type="PANTHER" id="PTHR48011">
    <property type="entry name" value="CCR4-NOT TRANSCRIPTIONAL COMPLEX SUBUNIT CAF120-RELATED"/>
    <property type="match status" value="1"/>
</dbReference>
<proteinExistence type="predicted"/>
<dbReference type="CDD" id="cd06606">
    <property type="entry name" value="STKc_MAPKKK"/>
    <property type="match status" value="1"/>
</dbReference>
<keyword evidence="4 5" id="KW-0067">ATP-binding</keyword>
<accession>A0AAV0H3X9</accession>
<dbReference type="SUPFAM" id="SSF56112">
    <property type="entry name" value="Protein kinase-like (PK-like)"/>
    <property type="match status" value="1"/>
</dbReference>
<keyword evidence="8" id="KW-1185">Reference proteome</keyword>
<dbReference type="GO" id="GO:0007165">
    <property type="term" value="P:signal transduction"/>
    <property type="evidence" value="ECO:0007669"/>
    <property type="project" value="TreeGrafter"/>
</dbReference>
<dbReference type="InterPro" id="IPR017441">
    <property type="entry name" value="Protein_kinase_ATP_BS"/>
</dbReference>
<evidence type="ECO:0000256" key="4">
    <source>
        <dbReference type="ARBA" id="ARBA00022840"/>
    </source>
</evidence>
<comment type="caution">
    <text evidence="7">The sequence shown here is derived from an EMBL/GenBank/DDBJ whole genome shotgun (WGS) entry which is preliminary data.</text>
</comment>
<keyword evidence="3" id="KW-0418">Kinase</keyword>
<reference evidence="7" key="1">
    <citation type="submission" date="2022-08" db="EMBL/GenBank/DDBJ databases">
        <authorList>
            <person name="Gutierrez-Valencia J."/>
        </authorList>
    </citation>
    <scope>NUCLEOTIDE SEQUENCE</scope>
</reference>
<evidence type="ECO:0000256" key="1">
    <source>
        <dbReference type="ARBA" id="ARBA00022679"/>
    </source>
</evidence>
<dbReference type="InterPro" id="IPR052751">
    <property type="entry name" value="Plant_MAPKKK"/>
</dbReference>
<protein>
    <recommendedName>
        <fullName evidence="6">Protein kinase domain-containing protein</fullName>
    </recommendedName>
</protein>
<evidence type="ECO:0000313" key="7">
    <source>
        <dbReference type="EMBL" id="CAI0379708.1"/>
    </source>
</evidence>
<dbReference type="Gene3D" id="1.10.510.10">
    <property type="entry name" value="Transferase(Phosphotransferase) domain 1"/>
    <property type="match status" value="1"/>
</dbReference>
<dbReference type="GO" id="GO:0005524">
    <property type="term" value="F:ATP binding"/>
    <property type="evidence" value="ECO:0007669"/>
    <property type="project" value="UniProtKB-UniRule"/>
</dbReference>
<dbReference type="Pfam" id="PF00069">
    <property type="entry name" value="Pkinase"/>
    <property type="match status" value="1"/>
</dbReference>
<name>A0AAV0H3X9_9ROSI</name>